<comment type="caution">
    <text evidence="1">The sequence shown here is derived from an EMBL/GenBank/DDBJ whole genome shotgun (WGS) entry which is preliminary data.</text>
</comment>
<evidence type="ECO:0000313" key="2">
    <source>
        <dbReference type="Proteomes" id="UP000031196"/>
    </source>
</evidence>
<organism evidence="1 2">
    <name type="scientific">Pseudarthrobacter phenanthrenivorans</name>
    <name type="common">Arthrobacter phenanthrenivorans</name>
    <dbReference type="NCBI Taxonomy" id="361575"/>
    <lineage>
        <taxon>Bacteria</taxon>
        <taxon>Bacillati</taxon>
        <taxon>Actinomycetota</taxon>
        <taxon>Actinomycetes</taxon>
        <taxon>Micrococcales</taxon>
        <taxon>Micrococcaceae</taxon>
        <taxon>Pseudarthrobacter</taxon>
    </lineage>
</organism>
<gene>
    <name evidence="1" type="ORF">RM50_14945</name>
</gene>
<reference evidence="1 2" key="1">
    <citation type="submission" date="2014-12" db="EMBL/GenBank/DDBJ databases">
        <title>Genome sequencing of Arthrobacter phenanthrenivorans SWC37.</title>
        <authorList>
            <person name="Tan P.W."/>
            <person name="Chan K.-G."/>
        </authorList>
    </citation>
    <scope>NUCLEOTIDE SEQUENCE [LARGE SCALE GENOMIC DNA]</scope>
    <source>
        <strain evidence="1 2">SWC37</strain>
    </source>
</reference>
<evidence type="ECO:0000313" key="1">
    <source>
        <dbReference type="EMBL" id="KIC65738.1"/>
    </source>
</evidence>
<dbReference type="EMBL" id="JWTB01000029">
    <property type="protein sequence ID" value="KIC65738.1"/>
    <property type="molecule type" value="Genomic_DNA"/>
</dbReference>
<evidence type="ECO:0008006" key="3">
    <source>
        <dbReference type="Google" id="ProtNLM"/>
    </source>
</evidence>
<dbReference type="AlphaFoldDB" id="A0A0B4EGJ6"/>
<dbReference type="Gene3D" id="3.30.565.10">
    <property type="entry name" value="Histidine kinase-like ATPase, C-terminal domain"/>
    <property type="match status" value="1"/>
</dbReference>
<dbReference type="OrthoDB" id="7784447at2"/>
<dbReference type="SUPFAM" id="SSF55874">
    <property type="entry name" value="ATPase domain of HSP90 chaperone/DNA topoisomerase II/histidine kinase"/>
    <property type="match status" value="1"/>
</dbReference>
<dbReference type="Pfam" id="PF13589">
    <property type="entry name" value="HATPase_c_3"/>
    <property type="match status" value="1"/>
</dbReference>
<dbReference type="InterPro" id="IPR036890">
    <property type="entry name" value="HATPase_C_sf"/>
</dbReference>
<dbReference type="RefSeq" id="WP_043454225.1">
    <property type="nucleotide sequence ID" value="NZ_JWTB01000029.1"/>
</dbReference>
<protein>
    <recommendedName>
        <fullName evidence="3">ATP-binding protein</fullName>
    </recommendedName>
</protein>
<name>A0A0B4EGJ6_PSEPS</name>
<accession>A0A0B4EGJ6</accession>
<sequence length="526" mass="57934">MSENSLSTIDIRPEVNILAVLKHLNYKPWFALSEFVDNALGSVLHARASGNTDNTQAKLLVRIDIETSGTGSIKISDNAYGISLEDFPRAFRAAEPPPDRSGLSEFGMGMKSAASWFAGRWSVRTSVFGEAVQRSVFFDLGRIAANHLDHLPVHEATASESSHFTVIELSDLNHIPQGRTIAKVRAHLSSIYRKFLRAGVMEIVLNGSPLEYTEVAVLRAPAARDAGGQPVEWKKTNLLIDLGQGRKISGFAALRETGSTSEAGFALFRRGRLIMGSHDETYRPAEIFGRSNSYTYQRLFGELDFLGFDVSHTKDGFQWEDYEEEFLAELRKQLKAGELDLLAQAEAYRSKSPKIDERKIIESAVDDLAAVIESNYPSVIDALAGLPTDDQYVADFIPAGSQEVFNKKVLVKTEQGLWEIELQALFDDAASSWLEVGADVERIHDQTGETCTGMEVRISFAHPFSRKYIGANAENSELLLLFGCAVAIAAVMGKRSGAKSQYVLDFLNAAMRGSFEVSNLMDRGTS</sequence>
<dbReference type="Proteomes" id="UP000031196">
    <property type="component" value="Unassembled WGS sequence"/>
</dbReference>
<proteinExistence type="predicted"/>